<dbReference type="Pfam" id="PF01464">
    <property type="entry name" value="SLT"/>
    <property type="match status" value="1"/>
</dbReference>
<dbReference type="InterPro" id="IPR008258">
    <property type="entry name" value="Transglycosylase_SLT_dom_1"/>
</dbReference>
<protein>
    <submittedName>
        <fullName evidence="3">M56 and MltD domain-containing protein</fullName>
    </submittedName>
</protein>
<dbReference type="RefSeq" id="WP_264788909.1">
    <property type="nucleotide sequence ID" value="NZ_AP026867.1"/>
</dbReference>
<keyword evidence="1" id="KW-1133">Transmembrane helix</keyword>
<keyword evidence="1" id="KW-0812">Transmembrane</keyword>
<reference evidence="3" key="1">
    <citation type="submission" date="2022-09" db="EMBL/GenBank/DDBJ databases">
        <title>Aureispira anguillicida sp. nov., isolated from Leptocephalus of Japanese eel Anguilla japonica.</title>
        <authorList>
            <person name="Yuasa K."/>
            <person name="Mekata T."/>
            <person name="Ikunari K."/>
        </authorList>
    </citation>
    <scope>NUCLEOTIDE SEQUENCE</scope>
    <source>
        <strain evidence="3">EL160426</strain>
    </source>
</reference>
<feature type="transmembrane region" description="Helical" evidence="1">
    <location>
        <begin position="36"/>
        <end position="53"/>
    </location>
</feature>
<dbReference type="InterPro" id="IPR052173">
    <property type="entry name" value="Beta-lactam_resp_regulator"/>
</dbReference>
<dbReference type="SUPFAM" id="SSF53955">
    <property type="entry name" value="Lysozyme-like"/>
    <property type="match status" value="1"/>
</dbReference>
<evidence type="ECO:0000256" key="1">
    <source>
        <dbReference type="SAM" id="Phobius"/>
    </source>
</evidence>
<proteinExistence type="predicted"/>
<sequence length="597" mass="68651">MNPIRCMVVSVFTLSTLMLLYRLVIQNKASFGTRRIALLLILLCSIALPFLEIESPMNNWQSIISPPSFLAKKNQTYTLKEADMLHEAVQVVDLFSPVNVEQQTIEETSIPLSKYSKNTNFFDKQYLLIVYLLGFLLLGIRLLLQLGQFFLAIFYHKNIVKDGYRYVLMNHPNIASSFMNYILISKDIWESDDQLLIVEHECMHVRLWHSLDRLCTEILCVFQWFNPFIYWFRKDLIAVHEYQVDQALIANGVDSILYQQLIAKYASPTHSFNFGNHFNHSLTLNRIKMIAQHKTFTKRNTYRILLLFPMVMILSCIFAFQSPKTKPATTSSISGGITIPSIPSEIDFAGEALPMDNFDAKERFDRELISNCFRHSATVLFLKRANRYFPIIEPILAQHGIPDDIKYLAVAESALANAVSPMGAKGFWQFMPRSAQEKGLEISTEIDERYHLEKATVAACQYLKEAYQKLGSWTLAAAAYNMGRAGLQKKMTEQGGKNYFDLHLNTETARYVLRIMAIKEIMQHPASYGFNLEEKDLYPPMPTFKVVVERNAVPNLADYAKKHHISYRMLKLYNPWLLGTSLKNPNHKAYSIKIPVS</sequence>
<evidence type="ECO:0000313" key="3">
    <source>
        <dbReference type="EMBL" id="BDS13652.1"/>
    </source>
</evidence>
<feature type="transmembrane region" description="Helical" evidence="1">
    <location>
        <begin position="6"/>
        <end position="24"/>
    </location>
</feature>
<dbReference type="KEGG" id="aup:AsAng_0043910"/>
<evidence type="ECO:0000313" key="4">
    <source>
        <dbReference type="Proteomes" id="UP001060919"/>
    </source>
</evidence>
<accession>A0A915YI68</accession>
<evidence type="ECO:0000259" key="2">
    <source>
        <dbReference type="Pfam" id="PF01464"/>
    </source>
</evidence>
<dbReference type="Proteomes" id="UP001060919">
    <property type="component" value="Chromosome"/>
</dbReference>
<keyword evidence="1" id="KW-0472">Membrane</keyword>
<feature type="domain" description="Transglycosylase SLT" evidence="2">
    <location>
        <begin position="399"/>
        <end position="498"/>
    </location>
</feature>
<gene>
    <name evidence="3" type="ORF">AsAng_0043910</name>
</gene>
<name>A0A915YI68_9BACT</name>
<dbReference type="Gene3D" id="1.10.530.10">
    <property type="match status" value="1"/>
</dbReference>
<organism evidence="3 4">
    <name type="scientific">Aureispira anguillae</name>
    <dbReference type="NCBI Taxonomy" id="2864201"/>
    <lineage>
        <taxon>Bacteria</taxon>
        <taxon>Pseudomonadati</taxon>
        <taxon>Bacteroidota</taxon>
        <taxon>Saprospiria</taxon>
        <taxon>Saprospirales</taxon>
        <taxon>Saprospiraceae</taxon>
        <taxon>Aureispira</taxon>
    </lineage>
</organism>
<dbReference type="PANTHER" id="PTHR34978:SF3">
    <property type="entry name" value="SLR0241 PROTEIN"/>
    <property type="match status" value="1"/>
</dbReference>
<keyword evidence="4" id="KW-1185">Reference proteome</keyword>
<dbReference type="CDD" id="cd16894">
    <property type="entry name" value="MltD-like"/>
    <property type="match status" value="1"/>
</dbReference>
<dbReference type="EMBL" id="AP026867">
    <property type="protein sequence ID" value="BDS13652.1"/>
    <property type="molecule type" value="Genomic_DNA"/>
</dbReference>
<dbReference type="PANTHER" id="PTHR34978">
    <property type="entry name" value="POSSIBLE SENSOR-TRANSDUCER PROTEIN BLAR"/>
    <property type="match status" value="1"/>
</dbReference>
<dbReference type="AlphaFoldDB" id="A0A915YI68"/>
<feature type="transmembrane region" description="Helical" evidence="1">
    <location>
        <begin position="302"/>
        <end position="320"/>
    </location>
</feature>
<feature type="transmembrane region" description="Helical" evidence="1">
    <location>
        <begin position="126"/>
        <end position="155"/>
    </location>
</feature>
<dbReference type="InterPro" id="IPR023346">
    <property type="entry name" value="Lysozyme-like_dom_sf"/>
</dbReference>